<evidence type="ECO:0000256" key="3">
    <source>
        <dbReference type="SAM" id="Phobius"/>
    </source>
</evidence>
<dbReference type="InterPro" id="IPR050975">
    <property type="entry name" value="Sleep_regulator"/>
</dbReference>
<evidence type="ECO:0000313" key="6">
    <source>
        <dbReference type="Proteomes" id="UP000663879"/>
    </source>
</evidence>
<dbReference type="InterPro" id="IPR031424">
    <property type="entry name" value="QVR-like"/>
</dbReference>
<evidence type="ECO:0000256" key="4">
    <source>
        <dbReference type="SAM" id="SignalP"/>
    </source>
</evidence>
<evidence type="ECO:0000256" key="1">
    <source>
        <dbReference type="ARBA" id="ARBA00022729"/>
    </source>
</evidence>
<sequence>MNLINKILFYQCLILSIIKLSDGLLCYQCDSSKDEYCPESWDRDDIEPKSCDHVQNAAFCVKTTGIYGAIVGTRRFCSSRHLDNSCNEINLPQDPRTYYSCLYTCMSDGCNNSPKIVQFNIFFKFFSFILSILFYKIFD</sequence>
<dbReference type="Proteomes" id="UP000663879">
    <property type="component" value="Unassembled WGS sequence"/>
</dbReference>
<dbReference type="CDD" id="cd23590">
    <property type="entry name" value="TFP_LU_ECD_Bou"/>
    <property type="match status" value="1"/>
</dbReference>
<reference evidence="5" key="1">
    <citation type="submission" date="2021-02" db="EMBL/GenBank/DDBJ databases">
        <authorList>
            <person name="Nowell W R."/>
        </authorList>
    </citation>
    <scope>NUCLEOTIDE SEQUENCE</scope>
    <source>
        <strain evidence="5">Ploen Becks lab</strain>
    </source>
</reference>
<dbReference type="AlphaFoldDB" id="A0A813PNG5"/>
<comment type="caution">
    <text evidence="5">The sequence shown here is derived from an EMBL/GenBank/DDBJ whole genome shotgun (WGS) entry which is preliminary data.</text>
</comment>
<keyword evidence="3" id="KW-1133">Transmembrane helix</keyword>
<dbReference type="SUPFAM" id="SSF57302">
    <property type="entry name" value="Snake toxin-like"/>
    <property type="match status" value="1"/>
</dbReference>
<accession>A0A813PNG5</accession>
<evidence type="ECO:0008006" key="7">
    <source>
        <dbReference type="Google" id="ProtNLM"/>
    </source>
</evidence>
<keyword evidence="3" id="KW-0812">Transmembrane</keyword>
<keyword evidence="3" id="KW-0472">Membrane</keyword>
<evidence type="ECO:0000313" key="5">
    <source>
        <dbReference type="EMBL" id="CAF0753070.1"/>
    </source>
</evidence>
<organism evidence="5 6">
    <name type="scientific">Brachionus calyciflorus</name>
    <dbReference type="NCBI Taxonomy" id="104777"/>
    <lineage>
        <taxon>Eukaryota</taxon>
        <taxon>Metazoa</taxon>
        <taxon>Spiralia</taxon>
        <taxon>Gnathifera</taxon>
        <taxon>Rotifera</taxon>
        <taxon>Eurotatoria</taxon>
        <taxon>Monogononta</taxon>
        <taxon>Pseudotrocha</taxon>
        <taxon>Ploima</taxon>
        <taxon>Brachionidae</taxon>
        <taxon>Brachionus</taxon>
    </lineage>
</organism>
<evidence type="ECO:0000256" key="2">
    <source>
        <dbReference type="ARBA" id="ARBA00023180"/>
    </source>
</evidence>
<dbReference type="InterPro" id="IPR045860">
    <property type="entry name" value="Snake_toxin-like_sf"/>
</dbReference>
<gene>
    <name evidence="5" type="ORF">OXX778_LOCUS4023</name>
</gene>
<keyword evidence="2" id="KW-0325">Glycoprotein</keyword>
<name>A0A813PNG5_9BILA</name>
<feature type="signal peptide" evidence="4">
    <location>
        <begin position="1"/>
        <end position="23"/>
    </location>
</feature>
<proteinExistence type="predicted"/>
<keyword evidence="6" id="KW-1185">Reference proteome</keyword>
<protein>
    <recommendedName>
        <fullName evidence="7">Protein sleepless</fullName>
    </recommendedName>
</protein>
<dbReference type="EMBL" id="CAJNOC010000380">
    <property type="protein sequence ID" value="CAF0753070.1"/>
    <property type="molecule type" value="Genomic_DNA"/>
</dbReference>
<dbReference type="GO" id="GO:0032222">
    <property type="term" value="P:regulation of synaptic transmission, cholinergic"/>
    <property type="evidence" value="ECO:0007669"/>
    <property type="project" value="InterPro"/>
</dbReference>
<dbReference type="OrthoDB" id="8188641at2759"/>
<keyword evidence="1 4" id="KW-0732">Signal</keyword>
<dbReference type="GO" id="GO:0030431">
    <property type="term" value="P:sleep"/>
    <property type="evidence" value="ECO:0007669"/>
    <property type="project" value="InterPro"/>
</dbReference>
<feature type="transmembrane region" description="Helical" evidence="3">
    <location>
        <begin position="121"/>
        <end position="138"/>
    </location>
</feature>
<dbReference type="PANTHER" id="PTHR33562:SF18">
    <property type="entry name" value="BOUDIN-RELATED"/>
    <property type="match status" value="1"/>
</dbReference>
<feature type="chain" id="PRO_5032607038" description="Protein sleepless" evidence="4">
    <location>
        <begin position="24"/>
        <end position="139"/>
    </location>
</feature>
<dbReference type="PANTHER" id="PTHR33562">
    <property type="entry name" value="ATILLA, ISOFORM B-RELATED-RELATED"/>
    <property type="match status" value="1"/>
</dbReference>
<dbReference type="Pfam" id="PF17064">
    <property type="entry name" value="QVR"/>
    <property type="match status" value="1"/>
</dbReference>